<dbReference type="InterPro" id="IPR008979">
    <property type="entry name" value="Galactose-bd-like_sf"/>
</dbReference>
<feature type="domain" description="CBM6" evidence="2">
    <location>
        <begin position="644"/>
        <end position="766"/>
    </location>
</feature>
<dbReference type="PANTHER" id="PTHR43118">
    <property type="entry name" value="RHAMNOGALACTURONAN LYASE (EUROFUNG)"/>
    <property type="match status" value="1"/>
</dbReference>
<dbReference type="Pfam" id="PF21348">
    <property type="entry name" value="RGL11_C"/>
    <property type="match status" value="1"/>
</dbReference>
<sequence>MSVFGCKFHSLAICTLLGAGVFVSTAQASPQMEKLGRGLSVAKAGEGMFVCWRLLGTDSPQATFTLFRDGAEIAKIKGSSSTCYADKAGSPTSKYTLQDEAGIVSSPAIVLGNYYKNQYGEAAYTNIPLDVPATLTMPDGSECTYSPNDMSVGDLDGDGEYELVLKWDPNNSQDNSKNGYTGNVYIDAYKLNGKKLWRIDLGKNIRAGAHYTQFMVYDLDGDGYAEVAMKTADGTIDGKGKVIGDASADNRSSAGTILTGNEYLTVFKGESGEEITTVDYLPARSILEQSKSVGQWGDDYGNRSERYLAGIAYLDGIHPSLIMCRGYYTAAYIVAWDFDGKNLTQRFYHKSDVPEQGLYGEGNHNLSIGDLDGDGLDEIVYGSAALKHDGTLLYRTGFGHGDAIHLSDMDPDRPGLELWDVHEELTSDYGFEFRANDGTVIFGEKTGTDNGRGLAADIDSTSRGFEMWSTASGNVYNVKGEVVGTNKPSINFRLYWDGDLQDELLDATGSGGSGGKIEKWNSSTKGVERILNIYDINGSTLNNYTKANPCLSADIFGDWREEIIVRTTDNASVNIIATLAETPHRVYTLMHDRQYRESVAWQNVAYNQPPHLSYYLPDNVGANLKKPDIFTISAIEKDSVKFVSVFEASEPDSASGGFVETDHAGFLGKGYYNFENALGSFATYSLESSKATTAILAIVYANGGTANRPMQIVLGKKMYSVNFPANSWDIWDTAFVAVEIPQGEFDLKLVSATDDGGPNICIFAFDVASVSKASSGETTALKNVYAESFNVRSGILRTNYSGTVKISIYDIRGNLVRTQILDVRAGSNAVSLRTESLSAGMYCVKVSNGTRTLSISKFWIREK</sequence>
<dbReference type="Pfam" id="PF18962">
    <property type="entry name" value="Por_Secre_tail"/>
    <property type="match status" value="1"/>
</dbReference>
<dbReference type="Gene3D" id="2.60.120.260">
    <property type="entry name" value="Galactose-binding domain-like"/>
    <property type="match status" value="1"/>
</dbReference>
<feature type="chain" id="PRO_5012184009" evidence="1">
    <location>
        <begin position="29"/>
        <end position="863"/>
    </location>
</feature>
<name>A0A1M6UPU0_9BACT</name>
<dbReference type="AlphaFoldDB" id="A0A1M6UPU0"/>
<dbReference type="Proteomes" id="UP000184275">
    <property type="component" value="Unassembled WGS sequence"/>
</dbReference>
<dbReference type="NCBIfam" id="TIGR04183">
    <property type="entry name" value="Por_Secre_tail"/>
    <property type="match status" value="1"/>
</dbReference>
<dbReference type="InterPro" id="IPR041624">
    <property type="entry name" value="RGI_lyase"/>
</dbReference>
<gene>
    <name evidence="3" type="ORF">SAMN05720469_1157</name>
</gene>
<evidence type="ECO:0000313" key="3">
    <source>
        <dbReference type="EMBL" id="SHK71186.1"/>
    </source>
</evidence>
<dbReference type="InterPro" id="IPR028994">
    <property type="entry name" value="Integrin_alpha_N"/>
</dbReference>
<dbReference type="SUPFAM" id="SSF49785">
    <property type="entry name" value="Galactose-binding domain-like"/>
    <property type="match status" value="1"/>
</dbReference>
<dbReference type="Gene3D" id="2.60.40.10">
    <property type="entry name" value="Immunoglobulins"/>
    <property type="match status" value="1"/>
</dbReference>
<dbReference type="InterPro" id="IPR034641">
    <property type="entry name" value="RGL11"/>
</dbReference>
<dbReference type="PROSITE" id="PS51175">
    <property type="entry name" value="CBM6"/>
    <property type="match status" value="1"/>
</dbReference>
<evidence type="ECO:0000256" key="1">
    <source>
        <dbReference type="SAM" id="SignalP"/>
    </source>
</evidence>
<evidence type="ECO:0000259" key="2">
    <source>
        <dbReference type="PROSITE" id="PS51175"/>
    </source>
</evidence>
<keyword evidence="1" id="KW-0732">Signal</keyword>
<dbReference type="GO" id="GO:0030246">
    <property type="term" value="F:carbohydrate binding"/>
    <property type="evidence" value="ECO:0007669"/>
    <property type="project" value="InterPro"/>
</dbReference>
<keyword evidence="4" id="KW-1185">Reference proteome</keyword>
<feature type="signal peptide" evidence="1">
    <location>
        <begin position="1"/>
        <end position="28"/>
    </location>
</feature>
<evidence type="ECO:0000313" key="4">
    <source>
        <dbReference type="Proteomes" id="UP000184275"/>
    </source>
</evidence>
<dbReference type="RefSeq" id="WP_073304333.1">
    <property type="nucleotide sequence ID" value="NZ_FRAW01000015.1"/>
</dbReference>
<dbReference type="CDD" id="cd10318">
    <property type="entry name" value="RGL11"/>
    <property type="match status" value="1"/>
</dbReference>
<accession>A0A1M6UPU0</accession>
<proteinExistence type="predicted"/>
<dbReference type="InterPro" id="IPR013783">
    <property type="entry name" value="Ig-like_fold"/>
</dbReference>
<protein>
    <submittedName>
        <fullName evidence="3">Rhamnogalacturonan endolyase</fullName>
    </submittedName>
</protein>
<dbReference type="Pfam" id="PF18370">
    <property type="entry name" value="RGI_lyase"/>
    <property type="match status" value="1"/>
</dbReference>
<organism evidence="3 4">
    <name type="scientific">Fibrobacter intestinalis</name>
    <dbReference type="NCBI Taxonomy" id="28122"/>
    <lineage>
        <taxon>Bacteria</taxon>
        <taxon>Pseudomonadati</taxon>
        <taxon>Fibrobacterota</taxon>
        <taxon>Fibrobacteria</taxon>
        <taxon>Fibrobacterales</taxon>
        <taxon>Fibrobacteraceae</taxon>
        <taxon>Fibrobacter</taxon>
    </lineage>
</organism>
<dbReference type="InterPro" id="IPR049366">
    <property type="entry name" value="RGL11_C"/>
</dbReference>
<reference evidence="4" key="1">
    <citation type="submission" date="2016-11" db="EMBL/GenBank/DDBJ databases">
        <authorList>
            <person name="Varghese N."/>
            <person name="Submissions S."/>
        </authorList>
    </citation>
    <scope>NUCLEOTIDE SEQUENCE [LARGE SCALE GENOMIC DNA]</scope>
    <source>
        <strain evidence="4">UWOS</strain>
    </source>
</reference>
<dbReference type="PANTHER" id="PTHR43118:SF1">
    <property type="entry name" value="RHAMNOGALACTURONAN LYASE (EUROFUNG)"/>
    <property type="match status" value="1"/>
</dbReference>
<dbReference type="EMBL" id="FRAW01000015">
    <property type="protein sequence ID" value="SHK71186.1"/>
    <property type="molecule type" value="Genomic_DNA"/>
</dbReference>
<dbReference type="InterPro" id="IPR005084">
    <property type="entry name" value="CBM6"/>
</dbReference>
<dbReference type="GO" id="GO:0016829">
    <property type="term" value="F:lyase activity"/>
    <property type="evidence" value="ECO:0007669"/>
    <property type="project" value="UniProtKB-KW"/>
</dbReference>
<keyword evidence="3" id="KW-0456">Lyase</keyword>
<dbReference type="InterPro" id="IPR026444">
    <property type="entry name" value="Secre_tail"/>
</dbReference>
<dbReference type="SUPFAM" id="SSF69318">
    <property type="entry name" value="Integrin alpha N-terminal domain"/>
    <property type="match status" value="1"/>
</dbReference>